<dbReference type="AlphaFoldDB" id="A0A369KPV1"/>
<protein>
    <submittedName>
        <fullName evidence="1">IS5/IS1182 family transposase</fullName>
    </submittedName>
</protein>
<gene>
    <name evidence="1" type="ORF">DCC88_03730</name>
</gene>
<comment type="caution">
    <text evidence="1">The sequence shown here is derived from an EMBL/GenBank/DDBJ whole genome shotgun (WGS) entry which is preliminary data.</text>
</comment>
<reference evidence="1" key="1">
    <citation type="submission" date="2018-04" db="EMBL/GenBank/DDBJ databases">
        <title>Draft genome sequence of the Candidatus Spirobacillus cienkowskii, a pathogen of freshwater Daphnia species, reconstructed from hemolymph metagenomic reads.</title>
        <authorList>
            <person name="Bresciani L."/>
            <person name="Lemos L.N."/>
            <person name="Wale N."/>
            <person name="Lin J.Y."/>
            <person name="Fernandes G.R."/>
            <person name="Duffy M.A."/>
            <person name="Rodrigues J.M."/>
        </authorList>
    </citation>
    <scope>NUCLEOTIDE SEQUENCE [LARGE SCALE GENOMIC DNA]</scope>
    <source>
        <strain evidence="1">Binning01</strain>
    </source>
</reference>
<accession>A0A369KPV1</accession>
<proteinExistence type="predicted"/>
<dbReference type="EMBL" id="QOVW01000039">
    <property type="protein sequence ID" value="RDB36699.1"/>
    <property type="molecule type" value="Genomic_DNA"/>
</dbReference>
<keyword evidence="2" id="KW-1185">Reference proteome</keyword>
<evidence type="ECO:0000313" key="1">
    <source>
        <dbReference type="EMBL" id="RDB36699.1"/>
    </source>
</evidence>
<dbReference type="Proteomes" id="UP000253934">
    <property type="component" value="Unassembled WGS sequence"/>
</dbReference>
<sequence length="32" mass="3772">KQFRSIATRYDKSKNNYASFIYIGCSLIWGKI</sequence>
<name>A0A369KPV1_9BACT</name>
<organism evidence="1 2">
    <name type="scientific">Spirobacillus cienkowskii</name>
    <dbReference type="NCBI Taxonomy" id="495820"/>
    <lineage>
        <taxon>Bacteria</taxon>
        <taxon>Pseudomonadati</taxon>
        <taxon>Bdellovibrionota</taxon>
        <taxon>Oligoflexia</taxon>
        <taxon>Silvanigrellales</taxon>
        <taxon>Spirobacillus</taxon>
    </lineage>
</organism>
<feature type="non-terminal residue" evidence="1">
    <location>
        <position position="1"/>
    </location>
</feature>
<evidence type="ECO:0000313" key="2">
    <source>
        <dbReference type="Proteomes" id="UP000253934"/>
    </source>
</evidence>